<protein>
    <submittedName>
        <fullName evidence="1">Uncharacterized protein</fullName>
    </submittedName>
</protein>
<gene>
    <name evidence="1" type="ORF">GCM10022405_21340</name>
</gene>
<sequence>MVSDPLDNRWYDPFLPGMVRSVGNREFEEEWKPVDQWGRLDCSAVCTDRLEKA</sequence>
<dbReference type="Proteomes" id="UP001499994">
    <property type="component" value="Unassembled WGS sequence"/>
</dbReference>
<proteinExistence type="predicted"/>
<name>A0ABP7L7H2_9GAMM</name>
<evidence type="ECO:0000313" key="1">
    <source>
        <dbReference type="EMBL" id="GAA3895674.1"/>
    </source>
</evidence>
<evidence type="ECO:0000313" key="2">
    <source>
        <dbReference type="Proteomes" id="UP001499994"/>
    </source>
</evidence>
<accession>A0ABP7L7H2</accession>
<dbReference type="EMBL" id="BAABDG010000002">
    <property type="protein sequence ID" value="GAA3895674.1"/>
    <property type="molecule type" value="Genomic_DNA"/>
</dbReference>
<reference evidence="2" key="1">
    <citation type="journal article" date="2019" name="Int. J. Syst. Evol. Microbiol.">
        <title>The Global Catalogue of Microorganisms (GCM) 10K type strain sequencing project: providing services to taxonomists for standard genome sequencing and annotation.</title>
        <authorList>
            <consortium name="The Broad Institute Genomics Platform"/>
            <consortium name="The Broad Institute Genome Sequencing Center for Infectious Disease"/>
            <person name="Wu L."/>
            <person name="Ma J."/>
        </authorList>
    </citation>
    <scope>NUCLEOTIDE SEQUENCE [LARGE SCALE GENOMIC DNA]</scope>
    <source>
        <strain evidence="2">JCM 17201</strain>
    </source>
</reference>
<organism evidence="1 2">
    <name type="scientific">Gibbsiella dentisursi</name>
    <dbReference type="NCBI Taxonomy" id="796890"/>
    <lineage>
        <taxon>Bacteria</taxon>
        <taxon>Pseudomonadati</taxon>
        <taxon>Pseudomonadota</taxon>
        <taxon>Gammaproteobacteria</taxon>
        <taxon>Enterobacterales</taxon>
        <taxon>Yersiniaceae</taxon>
        <taxon>Gibbsiella</taxon>
    </lineage>
</organism>
<keyword evidence="2" id="KW-1185">Reference proteome</keyword>
<comment type="caution">
    <text evidence="1">The sequence shown here is derived from an EMBL/GenBank/DDBJ whole genome shotgun (WGS) entry which is preliminary data.</text>
</comment>